<comment type="caution">
    <text evidence="3">The sequence shown here is derived from an EMBL/GenBank/DDBJ whole genome shotgun (WGS) entry which is preliminary data.</text>
</comment>
<dbReference type="Gene3D" id="3.40.710.10">
    <property type="entry name" value="DD-peptidase/beta-lactamase superfamily"/>
    <property type="match status" value="1"/>
</dbReference>
<sequence>MRDQDRGLRVMRLISQLGLAALIGVACAPATRAADDLPPPMQPGTVIPEGQIDAAIAAVDDVAEDVMQRSGIPGMALVVVRDGKIVHAKGFGVRKVGEPATVDADTVFQLASLSKSISATIVAHKVADGTVAWTTPLVEHLPWFELSDPYVTDHVTVGDMFAHRSGLPGHAGDDLEDIGFDRREVLERLRFLPLASFRDTYAYTNFGLTAAAEAVATAAGADWESLADETLFEPLGMETASFRFADFESRENRAAGHVETENGYAAKFVRHPDAQAPAGGVSASVTDLGKWLGMVMDTASGPGDDAYFQALLPAIQAQVVSGTIPFPAARPGLYGFGFGTGVDASGRVSISHSGAFALGTGTNFIMLPLENVAIGVVTNAAPIGAAESVAHTFMDLVEFGEAQRDWYPAYAGRFSVLSDPVGELVDQSPPADPSGPGMDDSLLGTYANDYFGALEIADSGEGLEVRVGPGPTVYALSHWDGRVYVLEPRDENNPEGSTSKLTFAPSAPRARATSVTVEFLDGAGMGTFTRE</sequence>
<dbReference type="PANTHER" id="PTHR46825">
    <property type="entry name" value="D-ALANYL-D-ALANINE-CARBOXYPEPTIDASE/ENDOPEPTIDASE AMPH"/>
    <property type="match status" value="1"/>
</dbReference>
<dbReference type="AlphaFoldDB" id="A0AAE3VNR9"/>
<dbReference type="EMBL" id="JAUSUL010000001">
    <property type="protein sequence ID" value="MDQ0315066.1"/>
    <property type="molecule type" value="Genomic_DNA"/>
</dbReference>
<feature type="domain" description="Beta-lactamase-related" evidence="2">
    <location>
        <begin position="59"/>
        <end position="387"/>
    </location>
</feature>
<organism evidence="3 4">
    <name type="scientific">Amorphus orientalis</name>
    <dbReference type="NCBI Taxonomy" id="649198"/>
    <lineage>
        <taxon>Bacteria</taxon>
        <taxon>Pseudomonadati</taxon>
        <taxon>Pseudomonadota</taxon>
        <taxon>Alphaproteobacteria</taxon>
        <taxon>Hyphomicrobiales</taxon>
        <taxon>Amorphaceae</taxon>
        <taxon>Amorphus</taxon>
    </lineage>
</organism>
<evidence type="ECO:0000313" key="4">
    <source>
        <dbReference type="Proteomes" id="UP001229244"/>
    </source>
</evidence>
<reference evidence="3" key="1">
    <citation type="submission" date="2023-07" db="EMBL/GenBank/DDBJ databases">
        <title>Genomic Encyclopedia of Type Strains, Phase IV (KMG-IV): sequencing the most valuable type-strain genomes for metagenomic binning, comparative biology and taxonomic classification.</title>
        <authorList>
            <person name="Goeker M."/>
        </authorList>
    </citation>
    <scope>NUCLEOTIDE SEQUENCE</scope>
    <source>
        <strain evidence="3">DSM 21202</strain>
    </source>
</reference>
<dbReference type="PROSITE" id="PS51257">
    <property type="entry name" value="PROKAR_LIPOPROTEIN"/>
    <property type="match status" value="1"/>
</dbReference>
<proteinExistence type="predicted"/>
<evidence type="ECO:0000256" key="1">
    <source>
        <dbReference type="SAM" id="SignalP"/>
    </source>
</evidence>
<dbReference type="RefSeq" id="WP_306884860.1">
    <property type="nucleotide sequence ID" value="NZ_JAUSUL010000001.1"/>
</dbReference>
<dbReference type="Gene3D" id="2.40.128.600">
    <property type="match status" value="1"/>
</dbReference>
<feature type="signal peptide" evidence="1">
    <location>
        <begin position="1"/>
        <end position="33"/>
    </location>
</feature>
<protein>
    <submittedName>
        <fullName evidence="3">CubicO group peptidase (Beta-lactamase class C family)</fullName>
    </submittedName>
</protein>
<dbReference type="InterPro" id="IPR001466">
    <property type="entry name" value="Beta-lactam-related"/>
</dbReference>
<dbReference type="InterPro" id="IPR050491">
    <property type="entry name" value="AmpC-like"/>
</dbReference>
<accession>A0AAE3VNR9</accession>
<dbReference type="InterPro" id="IPR012338">
    <property type="entry name" value="Beta-lactam/transpept-like"/>
</dbReference>
<dbReference type="Proteomes" id="UP001229244">
    <property type="component" value="Unassembled WGS sequence"/>
</dbReference>
<evidence type="ECO:0000259" key="2">
    <source>
        <dbReference type="Pfam" id="PF00144"/>
    </source>
</evidence>
<gene>
    <name evidence="3" type="ORF">J2S73_001503</name>
</gene>
<name>A0AAE3VNR9_9HYPH</name>
<evidence type="ECO:0000313" key="3">
    <source>
        <dbReference type="EMBL" id="MDQ0315066.1"/>
    </source>
</evidence>
<dbReference type="SUPFAM" id="SSF56601">
    <property type="entry name" value="beta-lactamase/transpeptidase-like"/>
    <property type="match status" value="1"/>
</dbReference>
<dbReference type="Pfam" id="PF00144">
    <property type="entry name" value="Beta-lactamase"/>
    <property type="match status" value="1"/>
</dbReference>
<keyword evidence="4" id="KW-1185">Reference proteome</keyword>
<dbReference type="PANTHER" id="PTHR46825:SF15">
    <property type="entry name" value="BETA-LACTAMASE-RELATED DOMAIN-CONTAINING PROTEIN"/>
    <property type="match status" value="1"/>
</dbReference>
<keyword evidence="1" id="KW-0732">Signal</keyword>
<feature type="chain" id="PRO_5041924119" evidence="1">
    <location>
        <begin position="34"/>
        <end position="531"/>
    </location>
</feature>